<keyword evidence="3" id="KW-1185">Reference proteome</keyword>
<dbReference type="OrthoDB" id="6630968at2759"/>
<feature type="compositionally biased region" description="Polar residues" evidence="1">
    <location>
        <begin position="48"/>
        <end position="64"/>
    </location>
</feature>
<feature type="compositionally biased region" description="Acidic residues" evidence="1">
    <location>
        <begin position="126"/>
        <end position="139"/>
    </location>
</feature>
<dbReference type="Proteomes" id="UP001154078">
    <property type="component" value="Chromosome 4"/>
</dbReference>
<proteinExistence type="predicted"/>
<protein>
    <submittedName>
        <fullName evidence="2">Uncharacterized protein</fullName>
    </submittedName>
</protein>
<feature type="region of interest" description="Disordered" evidence="1">
    <location>
        <begin position="116"/>
        <end position="139"/>
    </location>
</feature>
<dbReference type="EMBL" id="OV121135">
    <property type="protein sequence ID" value="CAH0554673.1"/>
    <property type="molecule type" value="Genomic_DNA"/>
</dbReference>
<accession>A0A9P0B1R5</accession>
<gene>
    <name evidence="2" type="ORF">MELIAE_LOCUS6212</name>
</gene>
<reference evidence="2" key="1">
    <citation type="submission" date="2021-12" db="EMBL/GenBank/DDBJ databases">
        <authorList>
            <person name="King R."/>
        </authorList>
    </citation>
    <scope>NUCLEOTIDE SEQUENCE</scope>
</reference>
<sequence>MDDIYWNSISFGSEESLQEPVSRPYVDPWDLENYAYIRSHLDAEISSEQSTGDEFAEQNSTSFSYIPGSRGMTPPKRHGGGGGGGKYDSLMTEQGGYAAIDEVNIYDRRPKIGGRRVRSHSRDIDFDSDSNESPYEDGQIDPSLYVYGVKEKIYRKLPTPLSTMRDRSLSFSYGDYGSSPRNEIYSRLDDMTPRRESTVPIYEDARYGASNKPNNFGLSNYGHLKIDYSYSWNSLDKYICK</sequence>
<name>A0A9P0B1R5_BRAAE</name>
<evidence type="ECO:0000313" key="3">
    <source>
        <dbReference type="Proteomes" id="UP001154078"/>
    </source>
</evidence>
<evidence type="ECO:0000256" key="1">
    <source>
        <dbReference type="SAM" id="MobiDB-lite"/>
    </source>
</evidence>
<dbReference type="AlphaFoldDB" id="A0A9P0B1R5"/>
<organism evidence="2 3">
    <name type="scientific">Brassicogethes aeneus</name>
    <name type="common">Rape pollen beetle</name>
    <name type="synonym">Meligethes aeneus</name>
    <dbReference type="NCBI Taxonomy" id="1431903"/>
    <lineage>
        <taxon>Eukaryota</taxon>
        <taxon>Metazoa</taxon>
        <taxon>Ecdysozoa</taxon>
        <taxon>Arthropoda</taxon>
        <taxon>Hexapoda</taxon>
        <taxon>Insecta</taxon>
        <taxon>Pterygota</taxon>
        <taxon>Neoptera</taxon>
        <taxon>Endopterygota</taxon>
        <taxon>Coleoptera</taxon>
        <taxon>Polyphaga</taxon>
        <taxon>Cucujiformia</taxon>
        <taxon>Nitidulidae</taxon>
        <taxon>Meligethinae</taxon>
        <taxon>Brassicogethes</taxon>
    </lineage>
</organism>
<evidence type="ECO:0000313" key="2">
    <source>
        <dbReference type="EMBL" id="CAH0554673.1"/>
    </source>
</evidence>
<feature type="region of interest" description="Disordered" evidence="1">
    <location>
        <begin position="48"/>
        <end position="86"/>
    </location>
</feature>